<name>A0ABU9TXK4_9GAMM</name>
<evidence type="ECO:0000313" key="2">
    <source>
        <dbReference type="EMBL" id="MEM5549511.1"/>
    </source>
</evidence>
<protein>
    <submittedName>
        <fullName evidence="2">Uncharacterized protein</fullName>
    </submittedName>
</protein>
<dbReference type="EMBL" id="JBBMQU010000002">
    <property type="protein sequence ID" value="MEM5549511.1"/>
    <property type="molecule type" value="Genomic_DNA"/>
</dbReference>
<evidence type="ECO:0000313" key="3">
    <source>
        <dbReference type="Proteomes" id="UP001388366"/>
    </source>
</evidence>
<feature type="signal peptide" evidence="1">
    <location>
        <begin position="1"/>
        <end position="18"/>
    </location>
</feature>
<keyword evidence="3" id="KW-1185">Reference proteome</keyword>
<feature type="chain" id="PRO_5046120683" evidence="1">
    <location>
        <begin position="19"/>
        <end position="110"/>
    </location>
</feature>
<accession>A0ABU9TXK4</accession>
<gene>
    <name evidence="2" type="ORF">WNY63_02020</name>
</gene>
<sequence length="110" mass="12500">MKNLIVLAFFLFSGLAHTAPTTTSKINTDEGYPYKNLINKSERVELRYTENGHNVSCRVVVQSKEIKYAGELQTASAKRFKKSPMSTCLTRDKAKEILAQLYILNQENNQ</sequence>
<organism evidence="2 3">
    <name type="scientific">Pseudoalteromonas neustonica</name>
    <dbReference type="NCBI Taxonomy" id="1840331"/>
    <lineage>
        <taxon>Bacteria</taxon>
        <taxon>Pseudomonadati</taxon>
        <taxon>Pseudomonadota</taxon>
        <taxon>Gammaproteobacteria</taxon>
        <taxon>Alteromonadales</taxon>
        <taxon>Pseudoalteromonadaceae</taxon>
        <taxon>Pseudoalteromonas</taxon>
    </lineage>
</organism>
<evidence type="ECO:0000256" key="1">
    <source>
        <dbReference type="SAM" id="SignalP"/>
    </source>
</evidence>
<dbReference type="Proteomes" id="UP001388366">
    <property type="component" value="Unassembled WGS sequence"/>
</dbReference>
<keyword evidence="1" id="KW-0732">Signal</keyword>
<reference evidence="2 3" key="1">
    <citation type="submission" date="2024-03" db="EMBL/GenBank/DDBJ databases">
        <title>Community enrichment and isolation of bacterial strains for fucoidan degradation.</title>
        <authorList>
            <person name="Sichert A."/>
        </authorList>
    </citation>
    <scope>NUCLEOTIDE SEQUENCE [LARGE SCALE GENOMIC DNA]</scope>
    <source>
        <strain evidence="2 3">AS81</strain>
    </source>
</reference>
<dbReference type="RefSeq" id="WP_342883180.1">
    <property type="nucleotide sequence ID" value="NZ_JBBMQU010000002.1"/>
</dbReference>
<comment type="caution">
    <text evidence="2">The sequence shown here is derived from an EMBL/GenBank/DDBJ whole genome shotgun (WGS) entry which is preliminary data.</text>
</comment>
<proteinExistence type="predicted"/>